<evidence type="ECO:0008006" key="3">
    <source>
        <dbReference type="Google" id="ProtNLM"/>
    </source>
</evidence>
<evidence type="ECO:0000313" key="1">
    <source>
        <dbReference type="EMBL" id="MFD0900463.1"/>
    </source>
</evidence>
<dbReference type="RefSeq" id="WP_378297466.1">
    <property type="nucleotide sequence ID" value="NZ_JBHTJA010000011.1"/>
</dbReference>
<name>A0ABW3ENE4_9ACTN</name>
<comment type="caution">
    <text evidence="1">The sequence shown here is derived from an EMBL/GenBank/DDBJ whole genome shotgun (WGS) entry which is preliminary data.</text>
</comment>
<dbReference type="InterPro" id="IPR036396">
    <property type="entry name" value="Cyt_P450_sf"/>
</dbReference>
<reference evidence="2" key="1">
    <citation type="journal article" date="2019" name="Int. J. Syst. Evol. Microbiol.">
        <title>The Global Catalogue of Microorganisms (GCM) 10K type strain sequencing project: providing services to taxonomists for standard genome sequencing and annotation.</title>
        <authorList>
            <consortium name="The Broad Institute Genomics Platform"/>
            <consortium name="The Broad Institute Genome Sequencing Center for Infectious Disease"/>
            <person name="Wu L."/>
            <person name="Ma J."/>
        </authorList>
    </citation>
    <scope>NUCLEOTIDE SEQUENCE [LARGE SCALE GENOMIC DNA]</scope>
    <source>
        <strain evidence="2">JCM 31202</strain>
    </source>
</reference>
<keyword evidence="2" id="KW-1185">Reference proteome</keyword>
<evidence type="ECO:0000313" key="2">
    <source>
        <dbReference type="Proteomes" id="UP001596972"/>
    </source>
</evidence>
<dbReference type="Gene3D" id="1.10.630.10">
    <property type="entry name" value="Cytochrome P450"/>
    <property type="match status" value="1"/>
</dbReference>
<protein>
    <recommendedName>
        <fullName evidence="3">P450-derived glycosyltransferase activator</fullName>
    </recommendedName>
</protein>
<sequence length="363" mass="38157">MTVHRGGGQAAEPLLIERAVQRVHASRGDLLARLLLAEEGDEAPAARLREEGPLYRGRDGSVVVTGREPARRILRDERFHRVPKAPDAARQYTLPCVDAVIAAESGAGAPGPAAVHDEVDAAVEAALRARDRAAELDLVGDVIRPVVAGVLCDTLRLPARRRDDFRRLTGRTGVALDAAVCPPRPPEARGLPEALGRLRELVGADGLALAVLGGELACVMAADAMLRALGRPAPAGAARPPGDAGDAAEPGVLFRDPPLRLQRLFAWEDVDLDGDRIEENTRVLVLNTAPAGERGPEEALASAAAALPRSAVPATAIAVRTVAALRGHLDRLRPSGRIARRLRAPVTRAVVRLPVAAAGRGVS</sequence>
<dbReference type="EMBL" id="JBHTJA010000011">
    <property type="protein sequence ID" value="MFD0900463.1"/>
    <property type="molecule type" value="Genomic_DNA"/>
</dbReference>
<gene>
    <name evidence="1" type="ORF">ACFQ11_08690</name>
</gene>
<organism evidence="1 2">
    <name type="scientific">Actinomadura sediminis</name>
    <dbReference type="NCBI Taxonomy" id="1038904"/>
    <lineage>
        <taxon>Bacteria</taxon>
        <taxon>Bacillati</taxon>
        <taxon>Actinomycetota</taxon>
        <taxon>Actinomycetes</taxon>
        <taxon>Streptosporangiales</taxon>
        <taxon>Thermomonosporaceae</taxon>
        <taxon>Actinomadura</taxon>
    </lineage>
</organism>
<dbReference type="SUPFAM" id="SSF48264">
    <property type="entry name" value="Cytochrome P450"/>
    <property type="match status" value="1"/>
</dbReference>
<dbReference type="Proteomes" id="UP001596972">
    <property type="component" value="Unassembled WGS sequence"/>
</dbReference>
<proteinExistence type="predicted"/>
<accession>A0ABW3ENE4</accession>